<keyword evidence="2" id="KW-1185">Reference proteome</keyword>
<evidence type="ECO:0000313" key="1">
    <source>
        <dbReference type="EMBL" id="GGG51633.1"/>
    </source>
</evidence>
<evidence type="ECO:0000313" key="2">
    <source>
        <dbReference type="Proteomes" id="UP000625976"/>
    </source>
</evidence>
<name>A0A917GMC0_9FLAO</name>
<dbReference type="EMBL" id="BMFQ01000003">
    <property type="protein sequence ID" value="GGG51633.1"/>
    <property type="molecule type" value="Genomic_DNA"/>
</dbReference>
<sequence>MNLFNFQCDILKIMSKEQHPYIELFDYHENWKYLIIGTFPPNKEVRKNKNSVTDYFYGNKNSLWKIIQSIYPEFDFQKGSRDNLKNEMIRWQNKYSVGITDTIVSLKRSDIKSSADGDFILEWEDYNQDLKPYILNNIENIEKIFFTSSKGCNSAFETFKIIMGEEINSIPKTKLTTSLPSPSGSSNTAWFNYNNDDTLGLHPDFYNFILNKKKQHIEFFKERWSKKKIKKANKSKDALPKTPPGLVTAFKKYSYKKEFPEQRT</sequence>
<accession>A0A917GMC0</accession>
<dbReference type="Gene3D" id="3.40.470.10">
    <property type="entry name" value="Uracil-DNA glycosylase-like domain"/>
    <property type="match status" value="1"/>
</dbReference>
<gene>
    <name evidence="1" type="ORF">GCM10010976_23510</name>
</gene>
<reference evidence="1" key="1">
    <citation type="journal article" date="2014" name="Int. J. Syst. Evol. Microbiol.">
        <title>Complete genome sequence of Corynebacterium casei LMG S-19264T (=DSM 44701T), isolated from a smear-ripened cheese.</title>
        <authorList>
            <consortium name="US DOE Joint Genome Institute (JGI-PGF)"/>
            <person name="Walter F."/>
            <person name="Albersmeier A."/>
            <person name="Kalinowski J."/>
            <person name="Ruckert C."/>
        </authorList>
    </citation>
    <scope>NUCLEOTIDE SEQUENCE</scope>
    <source>
        <strain evidence="1">CGMCC 1.12751</strain>
    </source>
</reference>
<comment type="caution">
    <text evidence="1">The sequence shown here is derived from an EMBL/GenBank/DDBJ whole genome shotgun (WGS) entry which is preliminary data.</text>
</comment>
<dbReference type="Proteomes" id="UP000625976">
    <property type="component" value="Unassembled WGS sequence"/>
</dbReference>
<proteinExistence type="predicted"/>
<organism evidence="1 2">
    <name type="scientific">Bizionia arctica</name>
    <dbReference type="NCBI Taxonomy" id="1495645"/>
    <lineage>
        <taxon>Bacteria</taxon>
        <taxon>Pseudomonadati</taxon>
        <taxon>Bacteroidota</taxon>
        <taxon>Flavobacteriia</taxon>
        <taxon>Flavobacteriales</taxon>
        <taxon>Flavobacteriaceae</taxon>
        <taxon>Bizionia</taxon>
    </lineage>
</organism>
<dbReference type="AlphaFoldDB" id="A0A917GMC0"/>
<reference evidence="1" key="2">
    <citation type="submission" date="2020-09" db="EMBL/GenBank/DDBJ databases">
        <authorList>
            <person name="Sun Q."/>
            <person name="Zhou Y."/>
        </authorList>
    </citation>
    <scope>NUCLEOTIDE SEQUENCE</scope>
    <source>
        <strain evidence="1">CGMCC 1.12751</strain>
    </source>
</reference>
<dbReference type="InterPro" id="IPR036895">
    <property type="entry name" value="Uracil-DNA_glycosylase-like_sf"/>
</dbReference>
<protein>
    <submittedName>
        <fullName evidence="1">Uncharacterized protein</fullName>
    </submittedName>
</protein>